<accession>A0A8J7GVZ1</accession>
<evidence type="ECO:0000313" key="2">
    <source>
        <dbReference type="Proteomes" id="UP000622552"/>
    </source>
</evidence>
<gene>
    <name evidence="1" type="ORF">IW245_004720</name>
</gene>
<name>A0A8J7GVZ1_9ACTN</name>
<evidence type="ECO:0000313" key="1">
    <source>
        <dbReference type="EMBL" id="MBG6138526.1"/>
    </source>
</evidence>
<dbReference type="RefSeq" id="WP_231398903.1">
    <property type="nucleotide sequence ID" value="NZ_BONS01000025.1"/>
</dbReference>
<organism evidence="1 2">
    <name type="scientific">Longispora fulva</name>
    <dbReference type="NCBI Taxonomy" id="619741"/>
    <lineage>
        <taxon>Bacteria</taxon>
        <taxon>Bacillati</taxon>
        <taxon>Actinomycetota</taxon>
        <taxon>Actinomycetes</taxon>
        <taxon>Micromonosporales</taxon>
        <taxon>Micromonosporaceae</taxon>
        <taxon>Longispora</taxon>
    </lineage>
</organism>
<dbReference type="Proteomes" id="UP000622552">
    <property type="component" value="Unassembled WGS sequence"/>
</dbReference>
<dbReference type="EMBL" id="JADOUF010000001">
    <property type="protein sequence ID" value="MBG6138526.1"/>
    <property type="molecule type" value="Genomic_DNA"/>
</dbReference>
<proteinExistence type="predicted"/>
<keyword evidence="2" id="KW-1185">Reference proteome</keyword>
<dbReference type="AlphaFoldDB" id="A0A8J7GVZ1"/>
<protein>
    <submittedName>
        <fullName evidence="1">Uncharacterized protein</fullName>
    </submittedName>
</protein>
<sequence>MSFFRKPKLPASSTPVLADGERVVAWAPLADGHLVATNIGLWLTREQRLGWHEVSKATWSGEVLTVIPGPASDDDIGLVIEAEPVSFRLAEPGQVPRQVHERVTRSVAYTSHHLLPGQPGGVRVLGRRVPGIDGLRWAVRYDNGVDPTDEGVQAATLELVYRAQQES</sequence>
<comment type="caution">
    <text evidence="1">The sequence shown here is derived from an EMBL/GenBank/DDBJ whole genome shotgun (WGS) entry which is preliminary data.</text>
</comment>
<reference evidence="1" key="1">
    <citation type="submission" date="2020-11" db="EMBL/GenBank/DDBJ databases">
        <title>Sequencing the genomes of 1000 actinobacteria strains.</title>
        <authorList>
            <person name="Klenk H.-P."/>
        </authorList>
    </citation>
    <scope>NUCLEOTIDE SEQUENCE</scope>
    <source>
        <strain evidence="1">DSM 45356</strain>
    </source>
</reference>